<feature type="non-terminal residue" evidence="3">
    <location>
        <position position="194"/>
    </location>
</feature>
<dbReference type="AlphaFoldDB" id="D8RZA0"/>
<dbReference type="STRING" id="88036.D8RZA0"/>
<dbReference type="Gene3D" id="1.10.238.10">
    <property type="entry name" value="EF-hand"/>
    <property type="match status" value="2"/>
</dbReference>
<dbReference type="CDD" id="cd16180">
    <property type="entry name" value="EFh_PEF_Group_I"/>
    <property type="match status" value="1"/>
</dbReference>
<dbReference type="Gramene" id="EFJ22574">
    <property type="protein sequence ID" value="EFJ22574"/>
    <property type="gene ID" value="SELMODRAFT_58941"/>
</dbReference>
<dbReference type="PROSITE" id="PS50222">
    <property type="entry name" value="EF_HAND_2"/>
    <property type="match status" value="2"/>
</dbReference>
<dbReference type="PROSITE" id="PS00018">
    <property type="entry name" value="EF_HAND_1"/>
    <property type="match status" value="2"/>
</dbReference>
<dbReference type="HOGENOM" id="CLU_051357_1_1_1"/>
<feature type="domain" description="EF-hand" evidence="2">
    <location>
        <begin position="5"/>
        <end position="40"/>
    </location>
</feature>
<dbReference type="KEGG" id="smo:SELMODRAFT_58941"/>
<protein>
    <recommendedName>
        <fullName evidence="2">EF-hand domain-containing protein</fullName>
    </recommendedName>
</protein>
<dbReference type="InterPro" id="IPR018247">
    <property type="entry name" value="EF_Hand_1_Ca_BS"/>
</dbReference>
<dbReference type="OMA" id="NIDHVEM"/>
<evidence type="ECO:0000313" key="3">
    <source>
        <dbReference type="EMBL" id="EFJ22574.1"/>
    </source>
</evidence>
<dbReference type="Pfam" id="PF13202">
    <property type="entry name" value="EF-hand_5"/>
    <property type="match status" value="1"/>
</dbReference>
<evidence type="ECO:0000256" key="1">
    <source>
        <dbReference type="ARBA" id="ARBA00022837"/>
    </source>
</evidence>
<keyword evidence="4" id="KW-1185">Reference proteome</keyword>
<dbReference type="InterPro" id="IPR011992">
    <property type="entry name" value="EF-hand-dom_pair"/>
</dbReference>
<dbReference type="Pfam" id="PF13405">
    <property type="entry name" value="EF-hand_6"/>
    <property type="match status" value="1"/>
</dbReference>
<evidence type="ECO:0000313" key="4">
    <source>
        <dbReference type="Proteomes" id="UP000001514"/>
    </source>
</evidence>
<feature type="non-terminal residue" evidence="3">
    <location>
        <position position="1"/>
    </location>
</feature>
<dbReference type="PANTHER" id="PTHR46824:SF2">
    <property type="entry name" value="CALCIUM-BINDING PROTEIN CML48-RELATED"/>
    <property type="match status" value="1"/>
</dbReference>
<organism evidence="4">
    <name type="scientific">Selaginella moellendorffii</name>
    <name type="common">Spikemoss</name>
    <dbReference type="NCBI Taxonomy" id="88036"/>
    <lineage>
        <taxon>Eukaryota</taxon>
        <taxon>Viridiplantae</taxon>
        <taxon>Streptophyta</taxon>
        <taxon>Embryophyta</taxon>
        <taxon>Tracheophyta</taxon>
        <taxon>Lycopodiopsida</taxon>
        <taxon>Selaginellales</taxon>
        <taxon>Selaginellaceae</taxon>
        <taxon>Selaginella</taxon>
    </lineage>
</organism>
<dbReference type="eggNOG" id="KOG0037">
    <property type="taxonomic scope" value="Eukaryota"/>
</dbReference>
<reference evidence="3 4" key="1">
    <citation type="journal article" date="2011" name="Science">
        <title>The Selaginella genome identifies genetic changes associated with the evolution of vascular plants.</title>
        <authorList>
            <person name="Banks J.A."/>
            <person name="Nishiyama T."/>
            <person name="Hasebe M."/>
            <person name="Bowman J.L."/>
            <person name="Gribskov M."/>
            <person name="dePamphilis C."/>
            <person name="Albert V.A."/>
            <person name="Aono N."/>
            <person name="Aoyama T."/>
            <person name="Ambrose B.A."/>
            <person name="Ashton N.W."/>
            <person name="Axtell M.J."/>
            <person name="Barker E."/>
            <person name="Barker M.S."/>
            <person name="Bennetzen J.L."/>
            <person name="Bonawitz N.D."/>
            <person name="Chapple C."/>
            <person name="Cheng C."/>
            <person name="Correa L.G."/>
            <person name="Dacre M."/>
            <person name="DeBarry J."/>
            <person name="Dreyer I."/>
            <person name="Elias M."/>
            <person name="Engstrom E.M."/>
            <person name="Estelle M."/>
            <person name="Feng L."/>
            <person name="Finet C."/>
            <person name="Floyd S.K."/>
            <person name="Frommer W.B."/>
            <person name="Fujita T."/>
            <person name="Gramzow L."/>
            <person name="Gutensohn M."/>
            <person name="Harholt J."/>
            <person name="Hattori M."/>
            <person name="Heyl A."/>
            <person name="Hirai T."/>
            <person name="Hiwatashi Y."/>
            <person name="Ishikawa M."/>
            <person name="Iwata M."/>
            <person name="Karol K.G."/>
            <person name="Koehler B."/>
            <person name="Kolukisaoglu U."/>
            <person name="Kubo M."/>
            <person name="Kurata T."/>
            <person name="Lalonde S."/>
            <person name="Li K."/>
            <person name="Li Y."/>
            <person name="Litt A."/>
            <person name="Lyons E."/>
            <person name="Manning G."/>
            <person name="Maruyama T."/>
            <person name="Michael T.P."/>
            <person name="Mikami K."/>
            <person name="Miyazaki S."/>
            <person name="Morinaga S."/>
            <person name="Murata T."/>
            <person name="Mueller-Roeber B."/>
            <person name="Nelson D.R."/>
            <person name="Obara M."/>
            <person name="Oguri Y."/>
            <person name="Olmstead R.G."/>
            <person name="Onodera N."/>
            <person name="Petersen B.L."/>
            <person name="Pils B."/>
            <person name="Prigge M."/>
            <person name="Rensing S.A."/>
            <person name="Riano-Pachon D.M."/>
            <person name="Roberts A.W."/>
            <person name="Sato Y."/>
            <person name="Scheller H.V."/>
            <person name="Schulz B."/>
            <person name="Schulz C."/>
            <person name="Shakirov E.V."/>
            <person name="Shibagaki N."/>
            <person name="Shinohara N."/>
            <person name="Shippen D.E."/>
            <person name="Soerensen I."/>
            <person name="Sotooka R."/>
            <person name="Sugimoto N."/>
            <person name="Sugita M."/>
            <person name="Sumikawa N."/>
            <person name="Tanurdzic M."/>
            <person name="Theissen G."/>
            <person name="Ulvskov P."/>
            <person name="Wakazuki S."/>
            <person name="Weng J.K."/>
            <person name="Willats W.W."/>
            <person name="Wipf D."/>
            <person name="Wolf P.G."/>
            <person name="Yang L."/>
            <person name="Zimmer A.D."/>
            <person name="Zhu Q."/>
            <person name="Mitros T."/>
            <person name="Hellsten U."/>
            <person name="Loque D."/>
            <person name="Otillar R."/>
            <person name="Salamov A."/>
            <person name="Schmutz J."/>
            <person name="Shapiro H."/>
            <person name="Lindquist E."/>
            <person name="Lucas S."/>
            <person name="Rokhsar D."/>
            <person name="Grigoriev I.V."/>
        </authorList>
    </citation>
    <scope>NUCLEOTIDE SEQUENCE [LARGE SCALE GENOMIC DNA]</scope>
</reference>
<dbReference type="InterPro" id="IPR044590">
    <property type="entry name" value="CML48/49/50"/>
</dbReference>
<dbReference type="InterPro" id="IPR002048">
    <property type="entry name" value="EF_hand_dom"/>
</dbReference>
<dbReference type="GO" id="GO:0005509">
    <property type="term" value="F:calcium ion binding"/>
    <property type="evidence" value="ECO:0007669"/>
    <property type="project" value="InterPro"/>
</dbReference>
<name>D8RZA0_SELML</name>
<dbReference type="FunCoup" id="D8RZA0">
    <property type="interactions" value="3238"/>
</dbReference>
<accession>D8RZA0</accession>
<gene>
    <name evidence="3" type="ORF">SELMODRAFT_58941</name>
</gene>
<dbReference type="SUPFAM" id="SSF47473">
    <property type="entry name" value="EF-hand"/>
    <property type="match status" value="1"/>
</dbReference>
<evidence type="ECO:0000259" key="2">
    <source>
        <dbReference type="PROSITE" id="PS50222"/>
    </source>
</evidence>
<keyword evidence="1" id="KW-0106">Calcium</keyword>
<dbReference type="PANTHER" id="PTHR46824">
    <property type="entry name" value="CALCIUM-BINDING PROTEIN CML48-RELATED"/>
    <property type="match status" value="1"/>
</dbReference>
<dbReference type="InParanoid" id="D8RZA0"/>
<dbReference type="Proteomes" id="UP000001514">
    <property type="component" value="Unassembled WGS sequence"/>
</dbReference>
<feature type="domain" description="EF-hand" evidence="2">
    <location>
        <begin position="92"/>
        <end position="127"/>
    </location>
</feature>
<dbReference type="OrthoDB" id="186625at2759"/>
<sequence length="194" mass="21660">QFPPGTDPEIVRAFQGADRDGSGTIDDMELQTALSAGQPFSLRTVHLMLHQFANNAKRIGKVFFLCFSFLLLGLSGSFDRFPGPTEFATLWKALRDWRGTFERFDRDRSGRIETGELRDALLSLGYAVPPSVLQILVSKHDKTGQARGLDYDNFVECGLVVKGLTEKFKEKDVKLTGSATLSYEAFMLMVLPFI</sequence>
<proteinExistence type="predicted"/>
<dbReference type="EMBL" id="GL377595">
    <property type="protein sequence ID" value="EFJ22574.1"/>
    <property type="molecule type" value="Genomic_DNA"/>
</dbReference>
<dbReference type="SMART" id="SM00054">
    <property type="entry name" value="EFh"/>
    <property type="match status" value="2"/>
</dbReference>